<keyword evidence="7" id="KW-1185">Reference proteome</keyword>
<comment type="similarity">
    <text evidence="3">Belongs to the PMEI family.</text>
</comment>
<dbReference type="OrthoDB" id="773737at2759"/>
<evidence type="ECO:0000313" key="7">
    <source>
        <dbReference type="Proteomes" id="UP001151287"/>
    </source>
</evidence>
<gene>
    <name evidence="6" type="ORF">LUZ63_019800</name>
</gene>
<dbReference type="NCBIfam" id="TIGR01614">
    <property type="entry name" value="PME_inhib"/>
    <property type="match status" value="1"/>
</dbReference>
<comment type="caution">
    <text evidence="6">The sequence shown here is derived from an EMBL/GenBank/DDBJ whole genome shotgun (WGS) entry which is preliminary data.</text>
</comment>
<reference evidence="6" key="1">
    <citation type="journal article" date="2022" name="Cell">
        <title>Repeat-based holocentromeres influence genome architecture and karyotype evolution.</title>
        <authorList>
            <person name="Hofstatter P.G."/>
            <person name="Thangavel G."/>
            <person name="Lux T."/>
            <person name="Neumann P."/>
            <person name="Vondrak T."/>
            <person name="Novak P."/>
            <person name="Zhang M."/>
            <person name="Costa L."/>
            <person name="Castellani M."/>
            <person name="Scott A."/>
            <person name="Toegelov H."/>
            <person name="Fuchs J."/>
            <person name="Mata-Sucre Y."/>
            <person name="Dias Y."/>
            <person name="Vanzela A.L.L."/>
            <person name="Huettel B."/>
            <person name="Almeida C.C.S."/>
            <person name="Simkova H."/>
            <person name="Souza G."/>
            <person name="Pedrosa-Harand A."/>
            <person name="Macas J."/>
            <person name="Mayer K.F.X."/>
            <person name="Houben A."/>
            <person name="Marques A."/>
        </authorList>
    </citation>
    <scope>NUCLEOTIDE SEQUENCE</scope>
    <source>
        <strain evidence="6">RhyBre1mFocal</strain>
    </source>
</reference>
<evidence type="ECO:0000256" key="1">
    <source>
        <dbReference type="ARBA" id="ARBA00022729"/>
    </source>
</evidence>
<dbReference type="Proteomes" id="UP001151287">
    <property type="component" value="Unassembled WGS sequence"/>
</dbReference>
<dbReference type="Gene3D" id="1.20.140.40">
    <property type="entry name" value="Invertase/pectin methylesterase inhibitor family protein"/>
    <property type="match status" value="1"/>
</dbReference>
<proteinExistence type="inferred from homology"/>
<dbReference type="GO" id="GO:0004857">
    <property type="term" value="F:enzyme inhibitor activity"/>
    <property type="evidence" value="ECO:0007669"/>
    <property type="project" value="InterPro"/>
</dbReference>
<dbReference type="Pfam" id="PF04043">
    <property type="entry name" value="PMEI"/>
    <property type="match status" value="1"/>
</dbReference>
<evidence type="ECO:0000256" key="3">
    <source>
        <dbReference type="ARBA" id="ARBA00038471"/>
    </source>
</evidence>
<dbReference type="AlphaFoldDB" id="A0A9Q0HK24"/>
<feature type="chain" id="PRO_5040125035" description="Pectinesterase inhibitor domain-containing protein" evidence="4">
    <location>
        <begin position="25"/>
        <end position="183"/>
    </location>
</feature>
<evidence type="ECO:0000259" key="5">
    <source>
        <dbReference type="SMART" id="SM00856"/>
    </source>
</evidence>
<evidence type="ECO:0000256" key="4">
    <source>
        <dbReference type="SAM" id="SignalP"/>
    </source>
</evidence>
<dbReference type="EMBL" id="JAMQYH010000005">
    <property type="protein sequence ID" value="KAJ1688410.1"/>
    <property type="molecule type" value="Genomic_DNA"/>
</dbReference>
<dbReference type="PANTHER" id="PTHR35357">
    <property type="entry name" value="OS02G0537100 PROTEIN"/>
    <property type="match status" value="1"/>
</dbReference>
<protein>
    <recommendedName>
        <fullName evidence="5">Pectinesterase inhibitor domain-containing protein</fullName>
    </recommendedName>
</protein>
<dbReference type="SMART" id="SM00856">
    <property type="entry name" value="PMEI"/>
    <property type="match status" value="1"/>
</dbReference>
<dbReference type="SUPFAM" id="SSF101148">
    <property type="entry name" value="Plant invertase/pectin methylesterase inhibitor"/>
    <property type="match status" value="1"/>
</dbReference>
<feature type="signal peptide" evidence="4">
    <location>
        <begin position="1"/>
        <end position="24"/>
    </location>
</feature>
<dbReference type="InterPro" id="IPR006501">
    <property type="entry name" value="Pectinesterase_inhib_dom"/>
</dbReference>
<name>A0A9Q0HK24_9POAL</name>
<evidence type="ECO:0000256" key="2">
    <source>
        <dbReference type="ARBA" id="ARBA00023157"/>
    </source>
</evidence>
<sequence>MEASLVSFVAVLFLFSYHPVSVSAEIAKVDEVCNNVGGWYVTPQICHSVLGTDPQSSTADLNGVGVIAANIVAKNATLTLGSIKKILDASSDPNQKKGLETCVLVYTNIIPKLNGAVASIKSKKYSEALEVMSEALAVPAKCDAATMNDPNLKMVLDRDGIPFSTVASVGQAVAGYLSSNYSA</sequence>
<dbReference type="PANTHER" id="PTHR35357:SF8">
    <property type="entry name" value="OS01G0111000 PROTEIN"/>
    <property type="match status" value="1"/>
</dbReference>
<dbReference type="InterPro" id="IPR035513">
    <property type="entry name" value="Invertase/methylesterase_inhib"/>
</dbReference>
<accession>A0A9Q0HK24</accession>
<feature type="domain" description="Pectinesterase inhibitor" evidence="5">
    <location>
        <begin position="24"/>
        <end position="173"/>
    </location>
</feature>
<organism evidence="6 7">
    <name type="scientific">Rhynchospora breviuscula</name>
    <dbReference type="NCBI Taxonomy" id="2022672"/>
    <lineage>
        <taxon>Eukaryota</taxon>
        <taxon>Viridiplantae</taxon>
        <taxon>Streptophyta</taxon>
        <taxon>Embryophyta</taxon>
        <taxon>Tracheophyta</taxon>
        <taxon>Spermatophyta</taxon>
        <taxon>Magnoliopsida</taxon>
        <taxon>Liliopsida</taxon>
        <taxon>Poales</taxon>
        <taxon>Cyperaceae</taxon>
        <taxon>Cyperoideae</taxon>
        <taxon>Rhynchosporeae</taxon>
        <taxon>Rhynchospora</taxon>
    </lineage>
</organism>
<keyword evidence="2" id="KW-1015">Disulfide bond</keyword>
<keyword evidence="1 4" id="KW-0732">Signal</keyword>
<evidence type="ECO:0000313" key="6">
    <source>
        <dbReference type="EMBL" id="KAJ1688410.1"/>
    </source>
</evidence>